<reference evidence="3 4" key="1">
    <citation type="submission" date="2019-02" db="EMBL/GenBank/DDBJ databases">
        <title>Halonotius sp. a new haloqrchaeon isolated from saline water.</title>
        <authorList>
            <person name="Duran-Viseras A."/>
            <person name="Sanchez-Porro C."/>
            <person name="Ventosa A."/>
        </authorList>
    </citation>
    <scope>NUCLEOTIDE SEQUENCE [LARGE SCALE GENOMIC DNA]</scope>
    <source>
        <strain evidence="3 4">F9-27</strain>
    </source>
</reference>
<comment type="caution">
    <text evidence="3">The sequence shown here is derived from an EMBL/GenBank/DDBJ whole genome shotgun (WGS) entry which is preliminary data.</text>
</comment>
<dbReference type="GO" id="GO:0051536">
    <property type="term" value="F:iron-sulfur cluster binding"/>
    <property type="evidence" value="ECO:0007669"/>
    <property type="project" value="InterPro"/>
</dbReference>
<gene>
    <name evidence="3" type="ORF">EWF95_10765</name>
</gene>
<feature type="compositionally biased region" description="Acidic residues" evidence="1">
    <location>
        <begin position="137"/>
        <end position="148"/>
    </location>
</feature>
<feature type="region of interest" description="Disordered" evidence="1">
    <location>
        <begin position="101"/>
        <end position="148"/>
    </location>
</feature>
<sequence length="148" mass="15796">MPTVHFRGKEIECREGATLRDVLLDADLTPHNGKATVFNCRGFGNCGTCAVKVDGEVSDKGIREKGRLLVPPHHPNYDLRLACQTKVMGDVTVEKYPGMWGTQVAKDPLPPLADDAEGESPEDAPTADAGDEPTPGDAEDDPTPADAD</sequence>
<feature type="domain" description="2Fe-2S ferredoxin-type" evidence="2">
    <location>
        <begin position="2"/>
        <end position="99"/>
    </location>
</feature>
<organism evidence="3 4">
    <name type="scientific">Halonotius roseus</name>
    <dbReference type="NCBI Taxonomy" id="2511997"/>
    <lineage>
        <taxon>Archaea</taxon>
        <taxon>Methanobacteriati</taxon>
        <taxon>Methanobacteriota</taxon>
        <taxon>Stenosarchaea group</taxon>
        <taxon>Halobacteria</taxon>
        <taxon>Halobacteriales</taxon>
        <taxon>Haloferacaceae</taxon>
        <taxon>Halonotius</taxon>
    </lineage>
</organism>
<dbReference type="Proteomes" id="UP000315385">
    <property type="component" value="Unassembled WGS sequence"/>
</dbReference>
<dbReference type="InterPro" id="IPR012675">
    <property type="entry name" value="Beta-grasp_dom_sf"/>
</dbReference>
<dbReference type="CDD" id="cd00207">
    <property type="entry name" value="fer2"/>
    <property type="match status" value="1"/>
</dbReference>
<dbReference type="PROSITE" id="PS51085">
    <property type="entry name" value="2FE2S_FER_2"/>
    <property type="match status" value="1"/>
</dbReference>
<dbReference type="SUPFAM" id="SSF54292">
    <property type="entry name" value="2Fe-2S ferredoxin-like"/>
    <property type="match status" value="1"/>
</dbReference>
<evidence type="ECO:0000313" key="4">
    <source>
        <dbReference type="Proteomes" id="UP000315385"/>
    </source>
</evidence>
<keyword evidence="4" id="KW-1185">Reference proteome</keyword>
<protein>
    <submittedName>
        <fullName evidence="3">2Fe-2S iron-sulfur cluster binding domain-containing protein</fullName>
    </submittedName>
</protein>
<dbReference type="RefSeq" id="WP_142444082.1">
    <property type="nucleotide sequence ID" value="NZ_SESI01000003.1"/>
</dbReference>
<evidence type="ECO:0000256" key="1">
    <source>
        <dbReference type="SAM" id="MobiDB-lite"/>
    </source>
</evidence>
<dbReference type="EMBL" id="SESI01000003">
    <property type="protein sequence ID" value="TQQ79492.1"/>
    <property type="molecule type" value="Genomic_DNA"/>
</dbReference>
<dbReference type="InterPro" id="IPR036010">
    <property type="entry name" value="2Fe-2S_ferredoxin-like_sf"/>
</dbReference>
<dbReference type="Gene3D" id="3.10.20.30">
    <property type="match status" value="1"/>
</dbReference>
<name>A0A544QLP2_9EURY</name>
<accession>A0A544QLP2</accession>
<proteinExistence type="predicted"/>
<dbReference type="InterPro" id="IPR001041">
    <property type="entry name" value="2Fe-2S_ferredoxin-type"/>
</dbReference>
<evidence type="ECO:0000259" key="2">
    <source>
        <dbReference type="PROSITE" id="PS51085"/>
    </source>
</evidence>
<evidence type="ECO:0000313" key="3">
    <source>
        <dbReference type="EMBL" id="TQQ79492.1"/>
    </source>
</evidence>
<dbReference type="Pfam" id="PF00111">
    <property type="entry name" value="Fer2"/>
    <property type="match status" value="1"/>
</dbReference>
<dbReference type="AlphaFoldDB" id="A0A544QLP2"/>
<dbReference type="OrthoDB" id="31557at2157"/>